<dbReference type="InterPro" id="IPR006108">
    <property type="entry name" value="3HC_DH_C"/>
</dbReference>
<reference evidence="17 18" key="1">
    <citation type="submission" date="2018-12" db="EMBL/GenBank/DDBJ databases">
        <authorList>
            <person name="Yang Y."/>
        </authorList>
    </citation>
    <scope>NUCLEOTIDE SEQUENCE [LARGE SCALE GENOMIC DNA]</scope>
    <source>
        <strain evidence="17 18">L-25-5w-1</strain>
    </source>
</reference>
<evidence type="ECO:0000256" key="8">
    <source>
        <dbReference type="ARBA" id="ARBA00023098"/>
    </source>
</evidence>
<evidence type="ECO:0000256" key="11">
    <source>
        <dbReference type="ARBA" id="ARBA00023239"/>
    </source>
</evidence>
<dbReference type="InterPro" id="IPR036291">
    <property type="entry name" value="NAD(P)-bd_dom_sf"/>
</dbReference>
<comment type="subcellular location">
    <subcellularLocation>
        <location evidence="1">Peroxisome</location>
    </subcellularLocation>
</comment>
<evidence type="ECO:0000259" key="16">
    <source>
        <dbReference type="Pfam" id="PF02737"/>
    </source>
</evidence>
<dbReference type="SUPFAM" id="SSF48179">
    <property type="entry name" value="6-phosphogluconate dehydrogenase C-terminal domain-like"/>
    <property type="match status" value="2"/>
</dbReference>
<dbReference type="SUPFAM" id="SSF51735">
    <property type="entry name" value="NAD(P)-binding Rossmann-fold domains"/>
    <property type="match status" value="1"/>
</dbReference>
<dbReference type="SUPFAM" id="SSF52096">
    <property type="entry name" value="ClpP/crotonase"/>
    <property type="match status" value="1"/>
</dbReference>
<dbReference type="GO" id="GO:0006635">
    <property type="term" value="P:fatty acid beta-oxidation"/>
    <property type="evidence" value="ECO:0007669"/>
    <property type="project" value="UniProtKB-UniPathway"/>
</dbReference>
<dbReference type="InterPro" id="IPR006176">
    <property type="entry name" value="3-OHacyl-CoA_DH_NAD-bd"/>
</dbReference>
<keyword evidence="7" id="KW-0520">NAD</keyword>
<dbReference type="InterPro" id="IPR018376">
    <property type="entry name" value="Enoyl-CoA_hyd/isom_CS"/>
</dbReference>
<evidence type="ECO:0000256" key="3">
    <source>
        <dbReference type="ARBA" id="ARBA00008750"/>
    </source>
</evidence>
<comment type="pathway">
    <text evidence="2">Lipid metabolism; fatty acid beta-oxidation.</text>
</comment>
<name>A0A3S0I355_9PROT</name>
<feature type="domain" description="3-hydroxyacyl-CoA dehydrogenase NAD binding" evidence="16">
    <location>
        <begin position="297"/>
        <end position="473"/>
    </location>
</feature>
<dbReference type="GO" id="GO:0004300">
    <property type="term" value="F:enoyl-CoA hydratase activity"/>
    <property type="evidence" value="ECO:0007669"/>
    <property type="project" value="UniProtKB-ARBA"/>
</dbReference>
<keyword evidence="12" id="KW-0511">Multifunctional enzyme</keyword>
<dbReference type="AlphaFoldDB" id="A0A3S0I355"/>
<dbReference type="Pfam" id="PF00378">
    <property type="entry name" value="ECH_1"/>
    <property type="match status" value="1"/>
</dbReference>
<dbReference type="PANTHER" id="PTHR23309">
    <property type="entry name" value="3-HYDROXYACYL-COA DEHYROGENASE"/>
    <property type="match status" value="1"/>
</dbReference>
<evidence type="ECO:0000313" key="17">
    <source>
        <dbReference type="EMBL" id="RTR22565.1"/>
    </source>
</evidence>
<keyword evidence="6" id="KW-0560">Oxidoreductase</keyword>
<evidence type="ECO:0000256" key="9">
    <source>
        <dbReference type="ARBA" id="ARBA00023140"/>
    </source>
</evidence>
<dbReference type="Gene3D" id="1.10.1040.50">
    <property type="match status" value="1"/>
</dbReference>
<dbReference type="GO" id="GO:0070403">
    <property type="term" value="F:NAD+ binding"/>
    <property type="evidence" value="ECO:0007669"/>
    <property type="project" value="InterPro"/>
</dbReference>
<comment type="caution">
    <text evidence="17">The sequence shown here is derived from an EMBL/GenBank/DDBJ whole genome shotgun (WGS) entry which is preliminary data.</text>
</comment>
<evidence type="ECO:0000256" key="1">
    <source>
        <dbReference type="ARBA" id="ARBA00004275"/>
    </source>
</evidence>
<proteinExistence type="inferred from homology"/>
<keyword evidence="5" id="KW-0442">Lipid degradation</keyword>
<dbReference type="GO" id="GO:0003857">
    <property type="term" value="F:(3S)-3-hydroxyacyl-CoA dehydrogenase (NAD+) activity"/>
    <property type="evidence" value="ECO:0007669"/>
    <property type="project" value="UniProtKB-EC"/>
</dbReference>
<evidence type="ECO:0000259" key="15">
    <source>
        <dbReference type="Pfam" id="PF00725"/>
    </source>
</evidence>
<keyword evidence="18" id="KW-1185">Reference proteome</keyword>
<keyword evidence="9" id="KW-0576">Peroxisome</keyword>
<dbReference type="InterPro" id="IPR001753">
    <property type="entry name" value="Enoyl-CoA_hydra/iso"/>
</dbReference>
<evidence type="ECO:0000256" key="5">
    <source>
        <dbReference type="ARBA" id="ARBA00022963"/>
    </source>
</evidence>
<comment type="catalytic activity">
    <reaction evidence="13">
        <text>a (3S)-3-hydroxyacyl-CoA + NAD(+) = a 3-oxoacyl-CoA + NADH + H(+)</text>
        <dbReference type="Rhea" id="RHEA:22432"/>
        <dbReference type="ChEBI" id="CHEBI:15378"/>
        <dbReference type="ChEBI" id="CHEBI:57318"/>
        <dbReference type="ChEBI" id="CHEBI:57540"/>
        <dbReference type="ChEBI" id="CHEBI:57945"/>
        <dbReference type="ChEBI" id="CHEBI:90726"/>
        <dbReference type="EC" id="1.1.1.35"/>
    </reaction>
</comment>
<dbReference type="Gene3D" id="3.90.226.10">
    <property type="entry name" value="2-enoyl-CoA Hydratase, Chain A, domain 1"/>
    <property type="match status" value="1"/>
</dbReference>
<accession>A0A3S0I355</accession>
<dbReference type="Pfam" id="PF00725">
    <property type="entry name" value="3HCDH"/>
    <property type="match status" value="2"/>
</dbReference>
<organism evidence="17 18">
    <name type="scientific">Azospirillum griseum</name>
    <dbReference type="NCBI Taxonomy" id="2496639"/>
    <lineage>
        <taxon>Bacteria</taxon>
        <taxon>Pseudomonadati</taxon>
        <taxon>Pseudomonadota</taxon>
        <taxon>Alphaproteobacteria</taxon>
        <taxon>Rhodospirillales</taxon>
        <taxon>Azospirillaceae</taxon>
        <taxon>Azospirillum</taxon>
    </lineage>
</organism>
<keyword evidence="8" id="KW-0443">Lipid metabolism</keyword>
<comment type="similarity">
    <text evidence="3">In the N-terminal section; belongs to the enoyl-CoA hydratase/isomerase family.</text>
</comment>
<dbReference type="FunFam" id="1.10.1040.50:FF:000006">
    <property type="entry name" value="Peroxisomal bifunctional enzyme"/>
    <property type="match status" value="1"/>
</dbReference>
<sequence>MNSVVSYRRVGRVGVITVDYPPVNAVGLAVRAGLVAALAQGVEDADAAVLLLVAAGRTFMAGADIREFGKPHQPPILPEVIAAFDACPKTIVASIHGTALGGGLEIAMACHYRVALRSAKLGMPEVKLGLMPGSGGTQRLPRLIGPTRALDMILSGDPVSAAQALADGLIDAVDDGEAALAVGLRVAERACAEDWPAHPTSGRTDRITGIDPALFTAQRTALDKRAPHLFSPQRCVDAVEAAVTLPFAEGVARERALFLACMESPQRAGLIHAFFAEREVAKVPGLPANTPKRDVRTVAVIGAGTMGGGIAMCFANAGFPVRLLDTGAGALDRGVQAIGRIYEASAQKGKLTAEQVDARMALIHPTLSYDDLCDADLVIEAAFENMEVKRRIFAELDRVCKAGAILATNTSTLDINAIADATRRPQDVVGMHFFSPANVMKLLENVRGERTAEDVVATVMDLARRIGKVGVLVGVCYGFVGNRILHQRGREVMTLVDEGATPEQADRVLTAFGFPLGHFAMTDLAGVDVGWRIREQRRASGDPEAQAVNWLDRLAEQGRFGQKTGAGVYRYEPGSRNPLPDPAVEALIAEDRAQRGLTPRPVSDDEIRDRCLYAMVNEAAKILEEGIAARPVDIDAIWLHGYGFPAHRGGLLFWADQVGLPVIAKAIEGYHTTLGGAHWALSPLLRRLADEGRGFCDL</sequence>
<dbReference type="UniPathway" id="UPA00659"/>
<comment type="similarity">
    <text evidence="14">Belongs to the enoyl-CoA hydratase/isomerase family.</text>
</comment>
<protein>
    <submittedName>
        <fullName evidence="17">3-hydroxyacyl-CoA dehydrogenase</fullName>
    </submittedName>
</protein>
<feature type="domain" description="3-hydroxyacyl-CoA dehydrogenase C-terminal" evidence="15">
    <location>
        <begin position="478"/>
        <end position="571"/>
    </location>
</feature>
<feature type="domain" description="3-hydroxyacyl-CoA dehydrogenase C-terminal" evidence="15">
    <location>
        <begin position="609"/>
        <end position="693"/>
    </location>
</feature>
<dbReference type="OrthoDB" id="9771883at2"/>
<evidence type="ECO:0000256" key="4">
    <source>
        <dbReference type="ARBA" id="ARBA00022832"/>
    </source>
</evidence>
<dbReference type="Proteomes" id="UP000277007">
    <property type="component" value="Unassembled WGS sequence"/>
</dbReference>
<evidence type="ECO:0000256" key="14">
    <source>
        <dbReference type="RuleBase" id="RU003707"/>
    </source>
</evidence>
<dbReference type="GO" id="GO:0016853">
    <property type="term" value="F:isomerase activity"/>
    <property type="evidence" value="ECO:0007669"/>
    <property type="project" value="UniProtKB-KW"/>
</dbReference>
<dbReference type="FunFam" id="3.40.50.720:FF:000009">
    <property type="entry name" value="Fatty oxidation complex, alpha subunit"/>
    <property type="match status" value="1"/>
</dbReference>
<evidence type="ECO:0000256" key="13">
    <source>
        <dbReference type="ARBA" id="ARBA00049556"/>
    </source>
</evidence>
<dbReference type="EMBL" id="RXMA01000004">
    <property type="protein sequence ID" value="RTR22565.1"/>
    <property type="molecule type" value="Genomic_DNA"/>
</dbReference>
<keyword evidence="4" id="KW-0276">Fatty acid metabolism</keyword>
<dbReference type="Gene3D" id="3.40.50.720">
    <property type="entry name" value="NAD(P)-binding Rossmann-like Domain"/>
    <property type="match status" value="1"/>
</dbReference>
<dbReference type="CDD" id="cd06558">
    <property type="entry name" value="crotonase-like"/>
    <property type="match status" value="1"/>
</dbReference>
<gene>
    <name evidence="17" type="ORF">EJ903_06160</name>
</gene>
<evidence type="ECO:0000256" key="10">
    <source>
        <dbReference type="ARBA" id="ARBA00023235"/>
    </source>
</evidence>
<evidence type="ECO:0000256" key="7">
    <source>
        <dbReference type="ARBA" id="ARBA00023027"/>
    </source>
</evidence>
<evidence type="ECO:0000256" key="2">
    <source>
        <dbReference type="ARBA" id="ARBA00005005"/>
    </source>
</evidence>
<dbReference type="InterPro" id="IPR008927">
    <property type="entry name" value="6-PGluconate_DH-like_C_sf"/>
</dbReference>
<keyword evidence="11" id="KW-0456">Lyase</keyword>
<dbReference type="InterPro" id="IPR029045">
    <property type="entry name" value="ClpP/crotonase-like_dom_sf"/>
</dbReference>
<dbReference type="PROSITE" id="PS00166">
    <property type="entry name" value="ENOYL_COA_HYDRATASE"/>
    <property type="match status" value="1"/>
</dbReference>
<dbReference type="Pfam" id="PF02737">
    <property type="entry name" value="3HCDH_N"/>
    <property type="match status" value="1"/>
</dbReference>
<evidence type="ECO:0000256" key="12">
    <source>
        <dbReference type="ARBA" id="ARBA00023268"/>
    </source>
</evidence>
<evidence type="ECO:0000313" key="18">
    <source>
        <dbReference type="Proteomes" id="UP000277007"/>
    </source>
</evidence>
<evidence type="ECO:0000256" key="6">
    <source>
        <dbReference type="ARBA" id="ARBA00023002"/>
    </source>
</evidence>
<keyword evidence="10" id="KW-0413">Isomerase</keyword>